<protein>
    <submittedName>
        <fullName evidence="1">Uncharacterized protein</fullName>
    </submittedName>
</protein>
<dbReference type="GeneID" id="65128913"/>
<name>A0A7M1RX40_9CAUD</name>
<evidence type="ECO:0000313" key="1">
    <source>
        <dbReference type="EMBL" id="QOR58442.1"/>
    </source>
</evidence>
<accession>A0A7M1RX40</accession>
<organism evidence="1 2">
    <name type="scientific">uncultured phage cr118_1</name>
    <dbReference type="NCBI Taxonomy" id="2772063"/>
    <lineage>
        <taxon>Viruses</taxon>
        <taxon>Duplodnaviria</taxon>
        <taxon>Heunggongvirae</taxon>
        <taxon>Uroviricota</taxon>
        <taxon>Caudoviricetes</taxon>
        <taxon>Crassvirales</taxon>
        <taxon>Suoliviridae</taxon>
        <taxon>Uncouvirinae</taxon>
        <taxon>Besingivirus</taxon>
        <taxon>Besingivirus coli</taxon>
    </lineage>
</organism>
<dbReference type="Proteomes" id="UP000594051">
    <property type="component" value="Segment"/>
</dbReference>
<reference evidence="1 2" key="1">
    <citation type="submission" date="2020-07" db="EMBL/GenBank/DDBJ databases">
        <title>Taxonomic proposal: Crassvirales, a new order of highly abundant and diverse bacterial viruses.</title>
        <authorList>
            <person name="Shkoporov A.N."/>
            <person name="Stockdale S.R."/>
            <person name="Guerin E."/>
            <person name="Ross R.P."/>
            <person name="Hill C."/>
        </authorList>
    </citation>
    <scope>NUCLEOTIDE SEQUENCE [LARGE SCALE GENOMIC DNA]</scope>
</reference>
<dbReference type="EMBL" id="MT774379">
    <property type="protein sequence ID" value="QOR58442.1"/>
    <property type="molecule type" value="Genomic_DNA"/>
</dbReference>
<evidence type="ECO:0000313" key="2">
    <source>
        <dbReference type="Proteomes" id="UP000594051"/>
    </source>
</evidence>
<keyword evidence="2" id="KW-1185">Reference proteome</keyword>
<dbReference type="RefSeq" id="YP_010110600.1">
    <property type="nucleotide sequence ID" value="NC_055872.1"/>
</dbReference>
<sequence length="321" mass="34996">MLQHVNTVLVGKAQTAMNVASTLASNTAGQIIMINGENGKYIANATDAAAAKYIKLGLVKGAANNDIQYSNIIGRDEIKHVEVIKDNDASNAQEAVWTVTFNSVVAGNRYVLRIVYKDMFELPGQFTHTYEYIAKSGDTATNLATNFKALIDKHSGARCTASASAAVLTLTAKVKDDNEGKNSINEYSQVYMQPFVYMNDYSKTGFAMGMKTDANVTIANTTLAKPGTGNPKIVRDREKQALGYRGITNRTWFPVIMPDLNVDLSKVYASIVIESERKYQSPDNQYIKTTPVATEIYVEKGSLDNSGIKKLIDAFISGEAA</sequence>
<dbReference type="KEGG" id="vg:65128913"/>
<proteinExistence type="predicted"/>